<dbReference type="InterPro" id="IPR050300">
    <property type="entry name" value="GDXG_lipolytic_enzyme"/>
</dbReference>
<evidence type="ECO:0000259" key="5">
    <source>
        <dbReference type="Pfam" id="PF07859"/>
    </source>
</evidence>
<evidence type="ECO:0000256" key="3">
    <source>
        <dbReference type="PROSITE-ProRule" id="PRU10038"/>
    </source>
</evidence>
<accession>A0A8K0UWD7</accession>
<keyword evidence="7" id="KW-1185">Reference proteome</keyword>
<evidence type="ECO:0000256" key="2">
    <source>
        <dbReference type="ARBA" id="ARBA00022801"/>
    </source>
</evidence>
<dbReference type="SUPFAM" id="SSF53474">
    <property type="entry name" value="alpha/beta-Hydrolases"/>
    <property type="match status" value="1"/>
</dbReference>
<evidence type="ECO:0000313" key="7">
    <source>
        <dbReference type="Proteomes" id="UP000813824"/>
    </source>
</evidence>
<dbReference type="Gene3D" id="3.40.50.1820">
    <property type="entry name" value="alpha/beta hydrolase"/>
    <property type="match status" value="2"/>
</dbReference>
<dbReference type="Pfam" id="PF07859">
    <property type="entry name" value="Abhydrolase_3"/>
    <property type="match status" value="1"/>
</dbReference>
<dbReference type="EMBL" id="JAEVFJ010000003">
    <property type="protein sequence ID" value="KAH8106038.1"/>
    <property type="molecule type" value="Genomic_DNA"/>
</dbReference>
<feature type="compositionally biased region" description="Polar residues" evidence="4">
    <location>
        <begin position="646"/>
        <end position="656"/>
    </location>
</feature>
<name>A0A8K0UWD7_9AGAR</name>
<dbReference type="InterPro" id="IPR029058">
    <property type="entry name" value="AB_hydrolase_fold"/>
</dbReference>
<feature type="active site" evidence="3">
    <location>
        <position position="248"/>
    </location>
</feature>
<evidence type="ECO:0000313" key="6">
    <source>
        <dbReference type="EMBL" id="KAH8106038.1"/>
    </source>
</evidence>
<dbReference type="PANTHER" id="PTHR48081">
    <property type="entry name" value="AB HYDROLASE SUPERFAMILY PROTEIN C4A8.06C"/>
    <property type="match status" value="1"/>
</dbReference>
<evidence type="ECO:0000256" key="4">
    <source>
        <dbReference type="SAM" id="MobiDB-lite"/>
    </source>
</evidence>
<comment type="similarity">
    <text evidence="1">Belongs to the 'GDXG' lipolytic enzyme family.</text>
</comment>
<dbReference type="OrthoDB" id="1662883at2759"/>
<feature type="region of interest" description="Disordered" evidence="4">
    <location>
        <begin position="562"/>
        <end position="661"/>
    </location>
</feature>
<dbReference type="PROSITE" id="PS01174">
    <property type="entry name" value="LIPASE_GDXG_SER"/>
    <property type="match status" value="1"/>
</dbReference>
<dbReference type="GO" id="GO:0016787">
    <property type="term" value="F:hydrolase activity"/>
    <property type="evidence" value="ECO:0007669"/>
    <property type="project" value="UniProtKB-KW"/>
</dbReference>
<gene>
    <name evidence="6" type="ORF">BXZ70DRAFT_917888</name>
</gene>
<proteinExistence type="inferred from homology"/>
<feature type="region of interest" description="Disordered" evidence="4">
    <location>
        <begin position="322"/>
        <end position="409"/>
    </location>
</feature>
<organism evidence="6 7">
    <name type="scientific">Cristinia sonorae</name>
    <dbReference type="NCBI Taxonomy" id="1940300"/>
    <lineage>
        <taxon>Eukaryota</taxon>
        <taxon>Fungi</taxon>
        <taxon>Dikarya</taxon>
        <taxon>Basidiomycota</taxon>
        <taxon>Agaricomycotina</taxon>
        <taxon>Agaricomycetes</taxon>
        <taxon>Agaricomycetidae</taxon>
        <taxon>Agaricales</taxon>
        <taxon>Pleurotineae</taxon>
        <taxon>Stephanosporaceae</taxon>
        <taxon>Cristinia</taxon>
    </lineage>
</organism>
<feature type="region of interest" description="Disordered" evidence="4">
    <location>
        <begin position="917"/>
        <end position="939"/>
    </location>
</feature>
<dbReference type="AlphaFoldDB" id="A0A8K0UWD7"/>
<comment type="caution">
    <text evidence="6">The sequence shown here is derived from an EMBL/GenBank/DDBJ whole genome shotgun (WGS) entry which is preliminary data.</text>
</comment>
<dbReference type="InterPro" id="IPR013094">
    <property type="entry name" value="AB_hydrolase_3"/>
</dbReference>
<feature type="compositionally biased region" description="Basic and acidic residues" evidence="4">
    <location>
        <begin position="612"/>
        <end position="630"/>
    </location>
</feature>
<dbReference type="Proteomes" id="UP000813824">
    <property type="component" value="Unassembled WGS sequence"/>
</dbReference>
<feature type="compositionally biased region" description="Basic and acidic residues" evidence="4">
    <location>
        <begin position="578"/>
        <end position="588"/>
    </location>
</feature>
<keyword evidence="2" id="KW-0378">Hydrolase</keyword>
<sequence length="939" mass="105040">MGVNTGSAAIHITPVAVRTFFKHAKRRARKLKNGDTKEEATDDILYDEAFHIVKAFIDLGTYNTVESLQRFTNTHVPAPYWACVAPVQVPFSSCNRAADALIDWFGPDDLKTVVGGERWWQIRGMDGIESEWITEKDYLQDLDLPAGKKPSDSETNVVRMEHLETVMLYVHGGAYFWGSINTHRYQLIRYARKMKGRVFAVNYRKAPQYPWPCPLQDVLASYFYLTSPPPGAPHKAIHPSKLVFAGDSAGAGLCISALTVLRDLGYPQPAGAVLISPWVDLTHSFPSIMENTATDIIPPHGFIHKPSPLWPIGLVGERARALPARTNPPPRPGHADTLKPSSSRIADQAVQRTGEGEDRGNPAHASDMKDPVVGDQQEMLEESPLEGQDAGSKHADPPSRDHDTPDPDREAALEFWEPKPPKVLMDNHDTKPLELYSQIQLYATNEQLTHPLVSPVVQGSLGNLCPLYILAGDGELLRDEIVYLAHKAASPKDFPTRNGVLKEGRRQKENAEKFQTPTKVHLQVYDDMCHVLTVFTFIDSAKYAYRSITEFVKHVTTHSEEHVDRNPFPEFHMPPADFNREDIEDARRRRESSRTYSRFFMSSGRPSPVDSSRSDIKMWQDSEKVAREEEQQGNVERMSNAVVESEQATKSSNLSDSRTKSTHLKPFDAFATANSSTASASPAAMAKSSSHQDIPGVSMIRERVDIFGRVRPMEPRGDVQALQIPPGQIGLIKEAPVRRWLAGQEIWDVKFKRSAMKVALKRKHYEEKAARLLNHAREQGLILSHDHHPHPYHSNSTASINGTHDIGHERRWGPFDIDGEQPPPSAIAGRRDTREAVALMKKMIYHTAPVTHKTVPKVKTSDAVRAAFDPEDHPTKAPKQSVSEQQTYARIVPFHGLRMWQGLVSYFMSRSTTKAVKSKDQAVEAVRSGSEKLTSSNNP</sequence>
<feature type="compositionally biased region" description="Basic and acidic residues" evidence="4">
    <location>
        <begin position="391"/>
        <end position="409"/>
    </location>
</feature>
<feature type="compositionally biased region" description="Basic and acidic residues" evidence="4">
    <location>
        <begin position="354"/>
        <end position="372"/>
    </location>
</feature>
<reference evidence="6" key="1">
    <citation type="journal article" date="2021" name="New Phytol.">
        <title>Evolutionary innovations through gain and loss of genes in the ectomycorrhizal Boletales.</title>
        <authorList>
            <person name="Wu G."/>
            <person name="Miyauchi S."/>
            <person name="Morin E."/>
            <person name="Kuo A."/>
            <person name="Drula E."/>
            <person name="Varga T."/>
            <person name="Kohler A."/>
            <person name="Feng B."/>
            <person name="Cao Y."/>
            <person name="Lipzen A."/>
            <person name="Daum C."/>
            <person name="Hundley H."/>
            <person name="Pangilinan J."/>
            <person name="Johnson J."/>
            <person name="Barry K."/>
            <person name="LaButti K."/>
            <person name="Ng V."/>
            <person name="Ahrendt S."/>
            <person name="Min B."/>
            <person name="Choi I.G."/>
            <person name="Park H."/>
            <person name="Plett J.M."/>
            <person name="Magnuson J."/>
            <person name="Spatafora J.W."/>
            <person name="Nagy L.G."/>
            <person name="Henrissat B."/>
            <person name="Grigoriev I.V."/>
            <person name="Yang Z.L."/>
            <person name="Xu J."/>
            <person name="Martin F.M."/>
        </authorList>
    </citation>
    <scope>NUCLEOTIDE SEQUENCE</scope>
    <source>
        <strain evidence="6">KKN 215</strain>
    </source>
</reference>
<feature type="domain" description="Alpha/beta hydrolase fold-3" evidence="5">
    <location>
        <begin position="167"/>
        <end position="291"/>
    </location>
</feature>
<evidence type="ECO:0000256" key="1">
    <source>
        <dbReference type="ARBA" id="ARBA00010515"/>
    </source>
</evidence>
<dbReference type="PANTHER" id="PTHR48081:SF5">
    <property type="entry name" value="ALPHA_BETA HYDROLASE FOLD-3 DOMAIN-CONTAINING PROTEIN"/>
    <property type="match status" value="1"/>
</dbReference>
<dbReference type="InterPro" id="IPR033140">
    <property type="entry name" value="Lipase_GDXG_put_SER_AS"/>
</dbReference>
<dbReference type="PROSITE" id="PS01173">
    <property type="entry name" value="LIPASE_GDXG_HIS"/>
    <property type="match status" value="1"/>
</dbReference>
<dbReference type="InterPro" id="IPR002168">
    <property type="entry name" value="Lipase_GDXG_HIS_AS"/>
</dbReference>
<protein>
    <submittedName>
        <fullName evidence="6">Alpha/beta-hydrolase</fullName>
    </submittedName>
</protein>